<feature type="transmembrane region" description="Helical" evidence="1">
    <location>
        <begin position="16"/>
        <end position="35"/>
    </location>
</feature>
<dbReference type="OrthoDB" id="4361504at2759"/>
<reference evidence="2" key="1">
    <citation type="submission" date="2016-12" db="EMBL/GenBank/DDBJ databases">
        <title>The genomes of Aspergillus section Nigri reveals drivers in fungal speciation.</title>
        <authorList>
            <consortium name="DOE Joint Genome Institute"/>
            <person name="Vesth T.C."/>
            <person name="Nybo J."/>
            <person name="Theobald S."/>
            <person name="Brandl J."/>
            <person name="Frisvad J.C."/>
            <person name="Nielsen K.F."/>
            <person name="Lyhne E.K."/>
            <person name="Kogle M.E."/>
            <person name="Kuo A."/>
            <person name="Riley R."/>
            <person name="Clum A."/>
            <person name="Nolan M."/>
            <person name="Lipzen A."/>
            <person name="Salamov A."/>
            <person name="Henrissat B."/>
            <person name="Wiebenga A."/>
            <person name="De vries R.P."/>
            <person name="Grigoriev I.V."/>
            <person name="Mortensen U.H."/>
            <person name="Andersen M.R."/>
            <person name="Baker S.E."/>
        </authorList>
    </citation>
    <scope>NUCLEOTIDE SEQUENCE</scope>
    <source>
        <strain evidence="2">IBT 28561</strain>
    </source>
</reference>
<keyword evidence="1" id="KW-1133">Transmembrane helix</keyword>
<dbReference type="AlphaFoldDB" id="A0A2I1DFK0"/>
<name>A0A2I1DFK0_ASPC2</name>
<proteinExistence type="predicted"/>
<dbReference type="VEuPathDB" id="FungiDB:P168DRAFT_332219"/>
<accession>A0A2I1DFK0</accession>
<feature type="transmembrane region" description="Helical" evidence="1">
    <location>
        <begin position="138"/>
        <end position="156"/>
    </location>
</feature>
<gene>
    <name evidence="2" type="ORF">P168DRAFT_332219</name>
</gene>
<evidence type="ECO:0000313" key="2">
    <source>
        <dbReference type="EMBL" id="PKY08652.1"/>
    </source>
</evidence>
<evidence type="ECO:0008006" key="4">
    <source>
        <dbReference type="Google" id="ProtNLM"/>
    </source>
</evidence>
<evidence type="ECO:0000256" key="1">
    <source>
        <dbReference type="SAM" id="Phobius"/>
    </source>
</evidence>
<keyword evidence="3" id="KW-1185">Reference proteome</keyword>
<evidence type="ECO:0000313" key="3">
    <source>
        <dbReference type="Proteomes" id="UP000234254"/>
    </source>
</evidence>
<sequence>MGFPARAKWYAQSTNLSLRILTGITSLIALCVFGWANSSHDITDLGYYDLGGPMLSPVIAGTGYTLAWSIIAVCVELLSHKPIHHGVYVTFDLFAWTGLVATIVMYLLWMMPYLRGVAYDCKAGYRDCSGKTLADIEYFGTAVALVTMILYFWLFVRSCISTHKLRKEARLSRKESNDSRA</sequence>
<dbReference type="Proteomes" id="UP000234254">
    <property type="component" value="Unassembled WGS sequence"/>
</dbReference>
<comment type="caution">
    <text evidence="2">The sequence shown here is derived from an EMBL/GenBank/DDBJ whole genome shotgun (WGS) entry which is preliminary data.</text>
</comment>
<keyword evidence="1" id="KW-0812">Transmembrane</keyword>
<keyword evidence="1" id="KW-0472">Membrane</keyword>
<feature type="transmembrane region" description="Helical" evidence="1">
    <location>
        <begin position="87"/>
        <end position="109"/>
    </location>
</feature>
<dbReference type="GeneID" id="36549178"/>
<dbReference type="RefSeq" id="XP_024697246.1">
    <property type="nucleotide sequence ID" value="XM_024841653.1"/>
</dbReference>
<protein>
    <recommendedName>
        <fullName evidence="4">MARVEL domain-containing protein</fullName>
    </recommendedName>
</protein>
<feature type="transmembrane region" description="Helical" evidence="1">
    <location>
        <begin position="55"/>
        <end position="75"/>
    </location>
</feature>
<dbReference type="EMBL" id="MSFM01000001">
    <property type="protein sequence ID" value="PKY08652.1"/>
    <property type="molecule type" value="Genomic_DNA"/>
</dbReference>
<organism evidence="2 3">
    <name type="scientific">Aspergillus campestris (strain IBT 28561)</name>
    <dbReference type="NCBI Taxonomy" id="1392248"/>
    <lineage>
        <taxon>Eukaryota</taxon>
        <taxon>Fungi</taxon>
        <taxon>Dikarya</taxon>
        <taxon>Ascomycota</taxon>
        <taxon>Pezizomycotina</taxon>
        <taxon>Eurotiomycetes</taxon>
        <taxon>Eurotiomycetidae</taxon>
        <taxon>Eurotiales</taxon>
        <taxon>Aspergillaceae</taxon>
        <taxon>Aspergillus</taxon>
        <taxon>Aspergillus subgen. Circumdati</taxon>
    </lineage>
</organism>